<evidence type="ECO:0000256" key="13">
    <source>
        <dbReference type="ARBA" id="ARBA00023136"/>
    </source>
</evidence>
<feature type="compositionally biased region" description="Low complexity" evidence="18">
    <location>
        <begin position="122"/>
        <end position="144"/>
    </location>
</feature>
<keyword evidence="12" id="KW-1133">Transmembrane helix</keyword>
<feature type="compositionally biased region" description="Polar residues" evidence="18">
    <location>
        <begin position="241"/>
        <end position="254"/>
    </location>
</feature>
<evidence type="ECO:0000256" key="8">
    <source>
        <dbReference type="ARBA" id="ARBA00022771"/>
    </source>
</evidence>
<evidence type="ECO:0000256" key="10">
    <source>
        <dbReference type="ARBA" id="ARBA00022833"/>
    </source>
</evidence>
<feature type="region of interest" description="Disordered" evidence="18">
    <location>
        <begin position="294"/>
        <end position="324"/>
    </location>
</feature>
<evidence type="ECO:0000256" key="18">
    <source>
        <dbReference type="SAM" id="MobiDB-lite"/>
    </source>
</evidence>
<protein>
    <recommendedName>
        <fullName evidence="15">phytol kinase</fullName>
        <ecNumber evidence="15">2.7.1.182</ecNumber>
    </recommendedName>
</protein>
<dbReference type="GO" id="GO:0009507">
    <property type="term" value="C:chloroplast"/>
    <property type="evidence" value="ECO:0007669"/>
    <property type="project" value="UniProtKB-SubCell"/>
</dbReference>
<evidence type="ECO:0000256" key="1">
    <source>
        <dbReference type="ARBA" id="ARBA00004508"/>
    </source>
</evidence>
<evidence type="ECO:0000256" key="2">
    <source>
        <dbReference type="ARBA" id="ARBA00010794"/>
    </source>
</evidence>
<dbReference type="Proteomes" id="UP000256970">
    <property type="component" value="Unassembled WGS sequence"/>
</dbReference>
<dbReference type="STRING" id="3088.A0A383WBX8"/>
<evidence type="ECO:0000256" key="7">
    <source>
        <dbReference type="ARBA" id="ARBA00022723"/>
    </source>
</evidence>
<feature type="region of interest" description="Disordered" evidence="18">
    <location>
        <begin position="120"/>
        <end position="153"/>
    </location>
</feature>
<keyword evidence="4" id="KW-0934">Plastid</keyword>
<evidence type="ECO:0000259" key="19">
    <source>
        <dbReference type="PROSITE" id="PS50865"/>
    </source>
</evidence>
<evidence type="ECO:0000256" key="11">
    <source>
        <dbReference type="ARBA" id="ARBA00022946"/>
    </source>
</evidence>
<reference evidence="20 21" key="1">
    <citation type="submission" date="2016-10" db="EMBL/GenBank/DDBJ databases">
        <authorList>
            <person name="Cai Z."/>
        </authorList>
    </citation>
    <scope>NUCLEOTIDE SEQUENCE [LARGE SCALE GENOMIC DNA]</scope>
</reference>
<feature type="compositionally biased region" description="Low complexity" evidence="18">
    <location>
        <begin position="209"/>
        <end position="222"/>
    </location>
</feature>
<dbReference type="EC" id="2.7.1.182" evidence="15"/>
<dbReference type="GO" id="GO:0010276">
    <property type="term" value="F:phytol kinase activity"/>
    <property type="evidence" value="ECO:0007669"/>
    <property type="project" value="UniProtKB-EC"/>
</dbReference>
<dbReference type="PROSITE" id="PS50865">
    <property type="entry name" value="ZF_MYND_2"/>
    <property type="match status" value="1"/>
</dbReference>
<dbReference type="GO" id="GO:0016020">
    <property type="term" value="C:membrane"/>
    <property type="evidence" value="ECO:0007669"/>
    <property type="project" value="UniProtKB-SubCell"/>
</dbReference>
<evidence type="ECO:0000256" key="9">
    <source>
        <dbReference type="ARBA" id="ARBA00022777"/>
    </source>
</evidence>
<accession>A0A383WBX8</accession>
<proteinExistence type="inferred from homology"/>
<dbReference type="Gene3D" id="6.10.140.2220">
    <property type="match status" value="1"/>
</dbReference>
<keyword evidence="3" id="KW-0150">Chloroplast</keyword>
<comment type="subcellular location">
    <subcellularLocation>
        <location evidence="1">Plastid</location>
        <location evidence="1">Chloroplast membrane</location>
        <topology evidence="1">Multi-pass membrane protein</topology>
    </subcellularLocation>
</comment>
<evidence type="ECO:0000256" key="14">
    <source>
        <dbReference type="ARBA" id="ARBA00024015"/>
    </source>
</evidence>
<keyword evidence="9" id="KW-0418">Kinase</keyword>
<comment type="pathway">
    <text evidence="14">Cofactor biosynthesis; tocopherol biosynthesis.</text>
</comment>
<feature type="domain" description="MYND-type" evidence="19">
    <location>
        <begin position="361"/>
        <end position="400"/>
    </location>
</feature>
<sequence>MQAAGQAQGQAGVRRAADKAETAASCFPAAVPSIMQSCLGTLAGSLAAAAAATAAAGGDGGSMFSQQQHRASAALLAVLLGRSLVTMADAQEAAAAGAGSTTAQLFARCLIVKPSFKEQWRRTGSTTSPGSTGSRASAAAAAEPDSTDADHEWGSIQPAVSRGATVHGLWRGWQAALLQVFGQLHVALRQLGLTAAAAAAAAAAASAEPAAGGPASSSSREGLAGGGSGEAADTSAEHDTGINSNRSSSGTTAGRQPKWSYLLQLHGCDRWGAAARTFEQRWPDVLAAINSSSSSSSSIAAGSDARSPSEPGSSSSSDVFGAGSQQQPADVDELYADALQLCRALVAAAPLPLVCNNPGCANMCGLSEAAAASKLCAGCRCRYCSAACQSADWKRHRRACKRMAAAGQTCSCGAMSVDVGVRAAA</sequence>
<dbReference type="InterPro" id="IPR002893">
    <property type="entry name" value="Znf_MYND"/>
</dbReference>
<evidence type="ECO:0000256" key="17">
    <source>
        <dbReference type="PROSITE-ProRule" id="PRU00134"/>
    </source>
</evidence>
<evidence type="ECO:0000256" key="4">
    <source>
        <dbReference type="ARBA" id="ARBA00022640"/>
    </source>
</evidence>
<keyword evidence="21" id="KW-1185">Reference proteome</keyword>
<keyword evidence="11" id="KW-0809">Transit peptide</keyword>
<dbReference type="GO" id="GO:0008270">
    <property type="term" value="F:zinc ion binding"/>
    <property type="evidence" value="ECO:0007669"/>
    <property type="project" value="UniProtKB-KW"/>
</dbReference>
<feature type="region of interest" description="Disordered" evidence="18">
    <location>
        <begin position="209"/>
        <end position="255"/>
    </location>
</feature>
<dbReference type="EMBL" id="FNXT01001218">
    <property type="protein sequence ID" value="SZX74589.1"/>
    <property type="molecule type" value="Genomic_DNA"/>
</dbReference>
<evidence type="ECO:0000256" key="16">
    <source>
        <dbReference type="ARBA" id="ARBA00048889"/>
    </source>
</evidence>
<dbReference type="PANTHER" id="PTHR32523:SF8">
    <property type="entry name" value="DOLICHOL KINASE"/>
    <property type="match status" value="1"/>
</dbReference>
<keyword evidence="13" id="KW-0472">Membrane</keyword>
<evidence type="ECO:0000256" key="6">
    <source>
        <dbReference type="ARBA" id="ARBA00022692"/>
    </source>
</evidence>
<evidence type="ECO:0000256" key="15">
    <source>
        <dbReference type="ARBA" id="ARBA00039024"/>
    </source>
</evidence>
<comment type="catalytic activity">
    <reaction evidence="16">
        <text>phytol + CTP = phytyl phosphate + CDP + H(+)</text>
        <dbReference type="Rhea" id="RHEA:38055"/>
        <dbReference type="ChEBI" id="CHEBI:15378"/>
        <dbReference type="ChEBI" id="CHEBI:17327"/>
        <dbReference type="ChEBI" id="CHEBI:37563"/>
        <dbReference type="ChEBI" id="CHEBI:58069"/>
        <dbReference type="ChEBI" id="CHEBI:75483"/>
        <dbReference type="EC" id="2.7.1.182"/>
    </reaction>
</comment>
<keyword evidence="8 17" id="KW-0863">Zinc-finger</keyword>
<evidence type="ECO:0000313" key="21">
    <source>
        <dbReference type="Proteomes" id="UP000256970"/>
    </source>
</evidence>
<gene>
    <name evidence="20" type="ORF">BQ4739_LOCUS14916</name>
</gene>
<dbReference type="SUPFAM" id="SSF144232">
    <property type="entry name" value="HIT/MYND zinc finger-like"/>
    <property type="match status" value="1"/>
</dbReference>
<organism evidence="20 21">
    <name type="scientific">Tetradesmus obliquus</name>
    <name type="common">Green alga</name>
    <name type="synonym">Acutodesmus obliquus</name>
    <dbReference type="NCBI Taxonomy" id="3088"/>
    <lineage>
        <taxon>Eukaryota</taxon>
        <taxon>Viridiplantae</taxon>
        <taxon>Chlorophyta</taxon>
        <taxon>core chlorophytes</taxon>
        <taxon>Chlorophyceae</taxon>
        <taxon>CS clade</taxon>
        <taxon>Sphaeropleales</taxon>
        <taxon>Scenedesmaceae</taxon>
        <taxon>Tetradesmus</taxon>
    </lineage>
</organism>
<keyword evidence="6" id="KW-0812">Transmembrane</keyword>
<name>A0A383WBX8_TETOB</name>
<evidence type="ECO:0000256" key="5">
    <source>
        <dbReference type="ARBA" id="ARBA00022679"/>
    </source>
</evidence>
<dbReference type="AlphaFoldDB" id="A0A383WBX8"/>
<keyword evidence="7" id="KW-0479">Metal-binding</keyword>
<evidence type="ECO:0000256" key="3">
    <source>
        <dbReference type="ARBA" id="ARBA00022528"/>
    </source>
</evidence>
<evidence type="ECO:0000256" key="12">
    <source>
        <dbReference type="ARBA" id="ARBA00022989"/>
    </source>
</evidence>
<comment type="similarity">
    <text evidence="2">Belongs to the polyprenol kinase family.</text>
</comment>
<keyword evidence="10" id="KW-0862">Zinc</keyword>
<evidence type="ECO:0000313" key="20">
    <source>
        <dbReference type="EMBL" id="SZX74589.1"/>
    </source>
</evidence>
<dbReference type="InterPro" id="IPR039606">
    <property type="entry name" value="Phytol/farnesol_kinase"/>
</dbReference>
<dbReference type="Pfam" id="PF01753">
    <property type="entry name" value="zf-MYND"/>
    <property type="match status" value="1"/>
</dbReference>
<dbReference type="PANTHER" id="PTHR32523">
    <property type="entry name" value="PHYTOL KINASE 1, CHLOROPLASTIC"/>
    <property type="match status" value="1"/>
</dbReference>
<keyword evidence="5" id="KW-0808">Transferase</keyword>